<evidence type="ECO:0000256" key="6">
    <source>
        <dbReference type="ARBA" id="ARBA00022692"/>
    </source>
</evidence>
<dbReference type="PROSITE" id="PS52015">
    <property type="entry name" value="TONB_CTD"/>
    <property type="match status" value="1"/>
</dbReference>
<dbReference type="InterPro" id="IPR006260">
    <property type="entry name" value="TonB/TolA_C"/>
</dbReference>
<keyword evidence="8 11" id="KW-1133">Transmembrane helix</keyword>
<protein>
    <submittedName>
        <fullName evidence="13">Energy transducer TonB</fullName>
    </submittedName>
</protein>
<evidence type="ECO:0000256" key="11">
    <source>
        <dbReference type="SAM" id="Phobius"/>
    </source>
</evidence>
<evidence type="ECO:0000256" key="2">
    <source>
        <dbReference type="ARBA" id="ARBA00006555"/>
    </source>
</evidence>
<dbReference type="GO" id="GO:0031992">
    <property type="term" value="F:energy transducer activity"/>
    <property type="evidence" value="ECO:0007669"/>
    <property type="project" value="InterPro"/>
</dbReference>
<dbReference type="GO" id="GO:0015891">
    <property type="term" value="P:siderophore transport"/>
    <property type="evidence" value="ECO:0007669"/>
    <property type="project" value="InterPro"/>
</dbReference>
<name>A0A7C5AN84_9BACT</name>
<comment type="caution">
    <text evidence="13">The sequence shown here is derived from an EMBL/GenBank/DDBJ whole genome shotgun (WGS) entry which is preliminary data.</text>
</comment>
<accession>A0A7C5AN84</accession>
<keyword evidence="4" id="KW-1003">Cell membrane</keyword>
<dbReference type="Gene3D" id="3.30.1150.10">
    <property type="match status" value="1"/>
</dbReference>
<dbReference type="AlphaFoldDB" id="A0A7C5AN84"/>
<dbReference type="PRINTS" id="PR01374">
    <property type="entry name" value="TONBPROTEIN"/>
</dbReference>
<evidence type="ECO:0000256" key="8">
    <source>
        <dbReference type="ARBA" id="ARBA00022989"/>
    </source>
</evidence>
<dbReference type="EMBL" id="DTKJ01000074">
    <property type="protein sequence ID" value="HGZ12715.1"/>
    <property type="molecule type" value="Genomic_DNA"/>
</dbReference>
<feature type="compositionally biased region" description="Basic residues" evidence="10">
    <location>
        <begin position="88"/>
        <end position="97"/>
    </location>
</feature>
<comment type="subcellular location">
    <subcellularLocation>
        <location evidence="1">Cell inner membrane</location>
        <topology evidence="1">Single-pass membrane protein</topology>
        <orientation evidence="1">Periplasmic side</orientation>
    </subcellularLocation>
</comment>
<feature type="transmembrane region" description="Helical" evidence="11">
    <location>
        <begin position="15"/>
        <end position="36"/>
    </location>
</feature>
<dbReference type="Pfam" id="PF03544">
    <property type="entry name" value="TonB_C"/>
    <property type="match status" value="1"/>
</dbReference>
<proteinExistence type="inferred from homology"/>
<evidence type="ECO:0000259" key="12">
    <source>
        <dbReference type="PROSITE" id="PS52015"/>
    </source>
</evidence>
<sequence>MEPTERFSRRSGQTWALAVLGSLMLHALAAALILRLDLAPHPRPKRVVTVEPLILTEGLAGRPGGGGGEVASVEKKAVISPTPAAKPRNVRPQRKPTPRALTEAPPPELALPTPVKNLPPPPAATSPVTQTSPGASRTVAGLTQGGTGSGRGAGSGSGSGVGPGAGTGAGGVGSGAGTALKDYLQKVRKLLDQNKHYPPLARRQHLEGVVVLQFTIYADGRIENPQLKRSSGHTVLDEEAQETVRRVKSFPPFPPGLGRERLTIEIPLAFRLLSS</sequence>
<feature type="domain" description="TonB C-terminal" evidence="12">
    <location>
        <begin position="182"/>
        <end position="275"/>
    </location>
</feature>
<feature type="compositionally biased region" description="Polar residues" evidence="10">
    <location>
        <begin position="126"/>
        <end position="135"/>
    </location>
</feature>
<keyword evidence="9 11" id="KW-0472">Membrane</keyword>
<evidence type="ECO:0000313" key="13">
    <source>
        <dbReference type="EMBL" id="HGZ12715.1"/>
    </source>
</evidence>
<evidence type="ECO:0000256" key="4">
    <source>
        <dbReference type="ARBA" id="ARBA00022475"/>
    </source>
</evidence>
<keyword evidence="5" id="KW-0997">Cell inner membrane</keyword>
<dbReference type="GO" id="GO:0098797">
    <property type="term" value="C:plasma membrane protein complex"/>
    <property type="evidence" value="ECO:0007669"/>
    <property type="project" value="TreeGrafter"/>
</dbReference>
<gene>
    <name evidence="13" type="ORF">ENW48_10965</name>
</gene>
<evidence type="ECO:0000256" key="3">
    <source>
        <dbReference type="ARBA" id="ARBA00022448"/>
    </source>
</evidence>
<evidence type="ECO:0000256" key="9">
    <source>
        <dbReference type="ARBA" id="ARBA00023136"/>
    </source>
</evidence>
<feature type="region of interest" description="Disordered" evidence="10">
    <location>
        <begin position="77"/>
        <end position="166"/>
    </location>
</feature>
<dbReference type="GO" id="GO:0055085">
    <property type="term" value="P:transmembrane transport"/>
    <property type="evidence" value="ECO:0007669"/>
    <property type="project" value="InterPro"/>
</dbReference>
<dbReference type="NCBIfam" id="TIGR01352">
    <property type="entry name" value="tonB_Cterm"/>
    <property type="match status" value="1"/>
</dbReference>
<dbReference type="PANTHER" id="PTHR33446:SF2">
    <property type="entry name" value="PROTEIN TONB"/>
    <property type="match status" value="1"/>
</dbReference>
<evidence type="ECO:0000256" key="10">
    <source>
        <dbReference type="SAM" id="MobiDB-lite"/>
    </source>
</evidence>
<keyword evidence="3" id="KW-0813">Transport</keyword>
<dbReference type="GO" id="GO:0030288">
    <property type="term" value="C:outer membrane-bounded periplasmic space"/>
    <property type="evidence" value="ECO:0007669"/>
    <property type="project" value="InterPro"/>
</dbReference>
<evidence type="ECO:0000256" key="7">
    <source>
        <dbReference type="ARBA" id="ARBA00022927"/>
    </source>
</evidence>
<keyword evidence="7" id="KW-0653">Protein transport</keyword>
<dbReference type="SUPFAM" id="SSF74653">
    <property type="entry name" value="TolA/TonB C-terminal domain"/>
    <property type="match status" value="1"/>
</dbReference>
<evidence type="ECO:0000256" key="1">
    <source>
        <dbReference type="ARBA" id="ARBA00004383"/>
    </source>
</evidence>
<dbReference type="InterPro" id="IPR037682">
    <property type="entry name" value="TonB_C"/>
</dbReference>
<dbReference type="PANTHER" id="PTHR33446">
    <property type="entry name" value="PROTEIN TONB-RELATED"/>
    <property type="match status" value="1"/>
</dbReference>
<reference evidence="13" key="1">
    <citation type="journal article" date="2020" name="mSystems">
        <title>Genome- and Community-Level Interaction Insights into Carbon Utilization and Element Cycling Functions of Hydrothermarchaeota in Hydrothermal Sediment.</title>
        <authorList>
            <person name="Zhou Z."/>
            <person name="Liu Y."/>
            <person name="Xu W."/>
            <person name="Pan J."/>
            <person name="Luo Z.H."/>
            <person name="Li M."/>
        </authorList>
    </citation>
    <scope>NUCLEOTIDE SEQUENCE [LARGE SCALE GENOMIC DNA]</scope>
    <source>
        <strain evidence="13">SpSt-853</strain>
    </source>
</reference>
<dbReference type="GO" id="GO:0015031">
    <property type="term" value="P:protein transport"/>
    <property type="evidence" value="ECO:0007669"/>
    <property type="project" value="UniProtKB-KW"/>
</dbReference>
<feature type="compositionally biased region" description="Gly residues" evidence="10">
    <location>
        <begin position="143"/>
        <end position="166"/>
    </location>
</feature>
<organism evidence="13">
    <name type="scientific">Desulfobacca acetoxidans</name>
    <dbReference type="NCBI Taxonomy" id="60893"/>
    <lineage>
        <taxon>Bacteria</taxon>
        <taxon>Pseudomonadati</taxon>
        <taxon>Thermodesulfobacteriota</taxon>
        <taxon>Desulfobaccia</taxon>
        <taxon>Desulfobaccales</taxon>
        <taxon>Desulfobaccaceae</taxon>
        <taxon>Desulfobacca</taxon>
    </lineage>
</organism>
<keyword evidence="6 11" id="KW-0812">Transmembrane</keyword>
<evidence type="ECO:0000256" key="5">
    <source>
        <dbReference type="ARBA" id="ARBA00022519"/>
    </source>
</evidence>
<dbReference type="InterPro" id="IPR003538">
    <property type="entry name" value="TonB"/>
</dbReference>
<dbReference type="InterPro" id="IPR051045">
    <property type="entry name" value="TonB-dependent_transducer"/>
</dbReference>
<comment type="similarity">
    <text evidence="2">Belongs to the TonB family.</text>
</comment>